<dbReference type="GO" id="GO:0030203">
    <property type="term" value="P:glycosaminoglycan metabolic process"/>
    <property type="evidence" value="ECO:0007669"/>
    <property type="project" value="InterPro"/>
</dbReference>
<keyword evidence="4" id="KW-0732">Signal</keyword>
<dbReference type="Gene3D" id="3.40.720.10">
    <property type="entry name" value="Alkaline Phosphatase, subunit A"/>
    <property type="match status" value="2"/>
</dbReference>
<dbReference type="AlphaFoldDB" id="T1GS38"/>
<reference evidence="7" key="1">
    <citation type="submission" date="2013-02" db="EMBL/GenBank/DDBJ databases">
        <authorList>
            <person name="Hughes D."/>
        </authorList>
    </citation>
    <scope>NUCLEOTIDE SEQUENCE</scope>
    <source>
        <strain>Durham</strain>
        <strain evidence="7">NC isolate 2 -- Noor lab</strain>
    </source>
</reference>
<evidence type="ECO:0000256" key="2">
    <source>
        <dbReference type="ARBA" id="ARBA00008779"/>
    </source>
</evidence>
<feature type="modified residue" description="3-oxoalanine (Cys)" evidence="3">
    <location>
        <position position="70"/>
    </location>
</feature>
<dbReference type="STRING" id="36166.T1GS38"/>
<feature type="domain" description="Sulfatase N-terminal" evidence="5">
    <location>
        <begin position="26"/>
        <end position="308"/>
    </location>
</feature>
<comment type="similarity">
    <text evidence="2">Belongs to the sulfatase family.</text>
</comment>
<proteinExistence type="inferred from homology"/>
<organism evidence="6 7">
    <name type="scientific">Megaselia scalaris</name>
    <name type="common">Humpbacked fly</name>
    <name type="synonym">Phora scalaris</name>
    <dbReference type="NCBI Taxonomy" id="36166"/>
    <lineage>
        <taxon>Eukaryota</taxon>
        <taxon>Metazoa</taxon>
        <taxon>Ecdysozoa</taxon>
        <taxon>Arthropoda</taxon>
        <taxon>Hexapoda</taxon>
        <taxon>Insecta</taxon>
        <taxon>Pterygota</taxon>
        <taxon>Neoptera</taxon>
        <taxon>Endopterygota</taxon>
        <taxon>Diptera</taxon>
        <taxon>Brachycera</taxon>
        <taxon>Muscomorpha</taxon>
        <taxon>Platypezoidea</taxon>
        <taxon>Phoridae</taxon>
        <taxon>Megaseliini</taxon>
        <taxon>Megaselia</taxon>
    </lineage>
</organism>
<evidence type="ECO:0000256" key="1">
    <source>
        <dbReference type="ARBA" id="ARBA00001913"/>
    </source>
</evidence>
<dbReference type="InterPro" id="IPR000917">
    <property type="entry name" value="Sulfatase_N"/>
</dbReference>
<reference evidence="6" key="2">
    <citation type="submission" date="2015-06" db="UniProtKB">
        <authorList>
            <consortium name="EnsemblMetazoa"/>
        </authorList>
    </citation>
    <scope>IDENTIFICATION</scope>
</reference>
<accession>T1GS38</accession>
<dbReference type="OMA" id="GHNENWL"/>
<dbReference type="Proteomes" id="UP000015102">
    <property type="component" value="Unassembled WGS sequence"/>
</dbReference>
<evidence type="ECO:0000313" key="7">
    <source>
        <dbReference type="Proteomes" id="UP000015102"/>
    </source>
</evidence>
<dbReference type="PANTHER" id="PTHR43108">
    <property type="entry name" value="N-ACETYLGLUCOSAMINE-6-SULFATASE FAMILY MEMBER"/>
    <property type="match status" value="1"/>
</dbReference>
<dbReference type="EnsemblMetazoa" id="MESCA006486-RA">
    <property type="protein sequence ID" value="MESCA006486-PA"/>
    <property type="gene ID" value="MESCA006486"/>
</dbReference>
<comment type="PTM">
    <text evidence="3">The conversion to 3-oxoalanine (also known as C-formylglycine, FGly), of a serine or cysteine residue in prokaryotes and of a cysteine residue in eukaryotes, is critical for catalytic activity.</text>
</comment>
<name>T1GS38_MEGSC</name>
<evidence type="ECO:0000313" key="6">
    <source>
        <dbReference type="EnsemblMetazoa" id="MESCA006486-PA"/>
    </source>
</evidence>
<dbReference type="InterPro" id="IPR012251">
    <property type="entry name" value="GlcNAc_6-SO4ase"/>
</dbReference>
<dbReference type="GO" id="GO:0008449">
    <property type="term" value="F:N-acetylglucosamine-6-sulfatase activity"/>
    <property type="evidence" value="ECO:0007669"/>
    <property type="project" value="InterPro"/>
</dbReference>
<feature type="signal peptide" evidence="4">
    <location>
        <begin position="1"/>
        <end position="19"/>
    </location>
</feature>
<dbReference type="HOGENOM" id="CLU_006332_4_1_1"/>
<dbReference type="CDD" id="cd16147">
    <property type="entry name" value="G6S"/>
    <property type="match status" value="1"/>
</dbReference>
<dbReference type="GO" id="GO:0005539">
    <property type="term" value="F:glycosaminoglycan binding"/>
    <property type="evidence" value="ECO:0007669"/>
    <property type="project" value="TreeGrafter"/>
</dbReference>
<dbReference type="EMBL" id="CAQQ02391269">
    <property type="status" value="NOT_ANNOTATED_CDS"/>
    <property type="molecule type" value="Genomic_DNA"/>
</dbReference>
<evidence type="ECO:0000256" key="4">
    <source>
        <dbReference type="SAM" id="SignalP"/>
    </source>
</evidence>
<sequence length="403" mass="46261">MNLLIYCWIYGFYAAFSKAEHSQKPPNFLLVVTDDQDVVLNGLVPMKNVQNLLMKEGITFQNAFTTSPLCCPSRATILSGLYAHNHKTTNNSVSGNCYGYHWKKYVEPNAIPVTLQSNGYETFFAGKYLNEYYTKAVPPGWNHFYGLHGNSRYYNYSLTENGKVVNYTNEYLTDLLSEKLVKFLNEKHEKPFFAYVAPPAPHEPFTPADRHKNTFADVTAPRTPNFNIPSDCGSMKRTDELDNTYIIYTSDNGYHIGQFAQPKDKRQPYETDIRVPLVVRGPNIGRKVMSEVPVALVDLVPTVKDLAGGITYGNEDGISIRKFMEFPNAIDKSFHRQLLIQYWGEGNLQSYSPECPWKREDRLAQCHLNTDCHCTDSWNNTYACVRHFAYRTNRIYCEFKDNE</sequence>
<dbReference type="Pfam" id="PF00884">
    <property type="entry name" value="Sulfatase"/>
    <property type="match status" value="1"/>
</dbReference>
<evidence type="ECO:0000259" key="5">
    <source>
        <dbReference type="Pfam" id="PF00884"/>
    </source>
</evidence>
<comment type="cofactor">
    <cofactor evidence="1">
        <name>Ca(2+)</name>
        <dbReference type="ChEBI" id="CHEBI:29108"/>
    </cofactor>
</comment>
<evidence type="ECO:0000256" key="3">
    <source>
        <dbReference type="PIRSR" id="PIRSR036666-50"/>
    </source>
</evidence>
<feature type="chain" id="PRO_5004588475" description="Sulfatase N-terminal domain-containing protein" evidence="4">
    <location>
        <begin position="20"/>
        <end position="403"/>
    </location>
</feature>
<protein>
    <recommendedName>
        <fullName evidence="5">Sulfatase N-terminal domain-containing protein</fullName>
    </recommendedName>
</protein>
<dbReference type="SUPFAM" id="SSF53649">
    <property type="entry name" value="Alkaline phosphatase-like"/>
    <property type="match status" value="1"/>
</dbReference>
<dbReference type="PANTHER" id="PTHR43108:SF8">
    <property type="entry name" value="SD21168P"/>
    <property type="match status" value="1"/>
</dbReference>
<dbReference type="InterPro" id="IPR017850">
    <property type="entry name" value="Alkaline_phosphatase_core_sf"/>
</dbReference>
<dbReference type="PIRSF" id="PIRSF036666">
    <property type="entry name" value="G6S"/>
    <property type="match status" value="1"/>
</dbReference>
<keyword evidence="7" id="KW-1185">Reference proteome</keyword>